<evidence type="ECO:0000256" key="5">
    <source>
        <dbReference type="ARBA" id="ARBA00023122"/>
    </source>
</evidence>
<keyword evidence="6 8" id="KW-0472">Membrane</keyword>
<evidence type="ECO:0000256" key="6">
    <source>
        <dbReference type="ARBA" id="ARBA00023136"/>
    </source>
</evidence>
<dbReference type="PROSITE" id="PS51371">
    <property type="entry name" value="CBS"/>
    <property type="match status" value="2"/>
</dbReference>
<dbReference type="OrthoDB" id="5353557at2759"/>
<dbReference type="GO" id="GO:0016020">
    <property type="term" value="C:membrane"/>
    <property type="evidence" value="ECO:0007669"/>
    <property type="project" value="UniProtKB-SubCell"/>
</dbReference>
<dbReference type="EMBL" id="HBIW01024924">
    <property type="protein sequence ID" value="CAE0706061.1"/>
    <property type="molecule type" value="Transcribed_RNA"/>
</dbReference>
<dbReference type="InterPro" id="IPR005170">
    <property type="entry name" value="Transptr-assoc_dom"/>
</dbReference>
<evidence type="ECO:0000259" key="11">
    <source>
        <dbReference type="PROSITE" id="PS51371"/>
    </source>
</evidence>
<proteinExistence type="predicted"/>
<dbReference type="CDD" id="cd04590">
    <property type="entry name" value="CBS_pair_CorC_HlyC_assoc"/>
    <property type="match status" value="1"/>
</dbReference>
<dbReference type="PROSITE" id="PS51846">
    <property type="entry name" value="CNNM"/>
    <property type="match status" value="1"/>
</dbReference>
<dbReference type="InterPro" id="IPR002550">
    <property type="entry name" value="CNNM"/>
</dbReference>
<evidence type="ECO:0000256" key="4">
    <source>
        <dbReference type="ARBA" id="ARBA00022989"/>
    </source>
</evidence>
<keyword evidence="10" id="KW-0732">Signal</keyword>
<gene>
    <name evidence="13" type="ORF">PCAL00307_LOCUS21511</name>
    <name evidence="14" type="ORF">PECAL_6P03170</name>
</gene>
<name>A0A7S4EDN8_9STRA</name>
<evidence type="ECO:0000313" key="13">
    <source>
        <dbReference type="EMBL" id="CAE0706061.1"/>
    </source>
</evidence>
<evidence type="ECO:0000256" key="7">
    <source>
        <dbReference type="PROSITE-ProRule" id="PRU00703"/>
    </source>
</evidence>
<dbReference type="Pfam" id="PF01595">
    <property type="entry name" value="CNNM"/>
    <property type="match status" value="1"/>
</dbReference>
<organism evidence="13">
    <name type="scientific">Pelagomonas calceolata</name>
    <dbReference type="NCBI Taxonomy" id="35677"/>
    <lineage>
        <taxon>Eukaryota</taxon>
        <taxon>Sar</taxon>
        <taxon>Stramenopiles</taxon>
        <taxon>Ochrophyta</taxon>
        <taxon>Pelagophyceae</taxon>
        <taxon>Pelagomonadales</taxon>
        <taxon>Pelagomonadaceae</taxon>
        <taxon>Pelagomonas</taxon>
    </lineage>
</organism>
<evidence type="ECO:0000256" key="9">
    <source>
        <dbReference type="SAM" id="Phobius"/>
    </source>
</evidence>
<dbReference type="Pfam" id="PF03471">
    <property type="entry name" value="CorC_HlyC"/>
    <property type="match status" value="1"/>
</dbReference>
<dbReference type="Gene3D" id="3.30.465.10">
    <property type="match status" value="1"/>
</dbReference>
<keyword evidence="3" id="KW-0677">Repeat</keyword>
<accession>A0A7S4EDN8</accession>
<dbReference type="SUPFAM" id="SSF56176">
    <property type="entry name" value="FAD-binding/transporter-associated domain-like"/>
    <property type="match status" value="1"/>
</dbReference>
<dbReference type="Gene3D" id="3.10.580.10">
    <property type="entry name" value="CBS-domain"/>
    <property type="match status" value="1"/>
</dbReference>
<feature type="transmembrane region" description="Helical" evidence="9">
    <location>
        <begin position="140"/>
        <end position="158"/>
    </location>
</feature>
<evidence type="ECO:0000256" key="1">
    <source>
        <dbReference type="ARBA" id="ARBA00004141"/>
    </source>
</evidence>
<feature type="domain" description="CBS" evidence="11">
    <location>
        <begin position="254"/>
        <end position="314"/>
    </location>
</feature>
<dbReference type="FunFam" id="3.10.580.10:FF:000002">
    <property type="entry name" value="Magnesium/cobalt efflux protein CorC"/>
    <property type="match status" value="1"/>
</dbReference>
<keyword evidence="15" id="KW-1185">Reference proteome</keyword>
<evidence type="ECO:0000313" key="15">
    <source>
        <dbReference type="Proteomes" id="UP000789595"/>
    </source>
</evidence>
<dbReference type="PANTHER" id="PTHR22777:SF17">
    <property type="entry name" value="UPF0053 PROTEIN SLL0260"/>
    <property type="match status" value="1"/>
</dbReference>
<feature type="domain" description="CBS" evidence="11">
    <location>
        <begin position="324"/>
        <end position="381"/>
    </location>
</feature>
<feature type="chain" id="PRO_5036212429" description="CNNM transmembrane domain-containing protein" evidence="10">
    <location>
        <begin position="20"/>
        <end position="505"/>
    </location>
</feature>
<keyword evidence="2 8" id="KW-0812">Transmembrane</keyword>
<dbReference type="SMART" id="SM01091">
    <property type="entry name" value="CorC_HlyC"/>
    <property type="match status" value="1"/>
</dbReference>
<feature type="signal peptide" evidence="10">
    <location>
        <begin position="1"/>
        <end position="19"/>
    </location>
</feature>
<dbReference type="GO" id="GO:0050660">
    <property type="term" value="F:flavin adenine dinucleotide binding"/>
    <property type="evidence" value="ECO:0007669"/>
    <property type="project" value="InterPro"/>
</dbReference>
<dbReference type="EMBL" id="CAKKNE010000006">
    <property type="protein sequence ID" value="CAH0378722.1"/>
    <property type="molecule type" value="Genomic_DNA"/>
</dbReference>
<feature type="domain" description="CNNM transmembrane" evidence="12">
    <location>
        <begin position="50"/>
        <end position="247"/>
    </location>
</feature>
<dbReference type="InterPro" id="IPR036318">
    <property type="entry name" value="FAD-bd_PCMH-like_sf"/>
</dbReference>
<dbReference type="PANTHER" id="PTHR22777">
    <property type="entry name" value="HEMOLYSIN-RELATED"/>
    <property type="match status" value="1"/>
</dbReference>
<dbReference type="AlphaFoldDB" id="A0A7S4EDN8"/>
<reference evidence="13" key="1">
    <citation type="submission" date="2021-01" db="EMBL/GenBank/DDBJ databases">
        <authorList>
            <person name="Corre E."/>
            <person name="Pelletier E."/>
            <person name="Niang G."/>
            <person name="Scheremetjew M."/>
            <person name="Finn R."/>
            <person name="Kale V."/>
            <person name="Holt S."/>
            <person name="Cochrane G."/>
            <person name="Meng A."/>
            <person name="Brown T."/>
            <person name="Cohen L."/>
        </authorList>
    </citation>
    <scope>NUCLEOTIDE SEQUENCE</scope>
    <source>
        <strain evidence="13">CCMP1756</strain>
    </source>
</reference>
<dbReference type="SUPFAM" id="SSF54631">
    <property type="entry name" value="CBS-domain pair"/>
    <property type="match status" value="1"/>
</dbReference>
<evidence type="ECO:0000256" key="2">
    <source>
        <dbReference type="ARBA" id="ARBA00022692"/>
    </source>
</evidence>
<keyword evidence="5 7" id="KW-0129">CBS domain</keyword>
<sequence length="505" mass="54914">MARALKLALCCAAAATALLAPPPKRIAHTKPRAMGLAGPVDPAAALAVSTVSGDVRKAMTFGALFLSSALLHAAEVSITTLYPWKVKEFAEEERGKGIFTMLDRDITRVLSTVLIATTICNILSTAIFTEVVARRSRGSLRFISLATSGLTAATLFFGELIPKTIGVNNAEMTARLLCPPVGLLTRVVGPVGLKFAQLSKWVLRTCKLIDDEDSAEEVSEEELRLVVQSGTESEQGAMIGGVLDLQQRRVSEIMRPRVDVNALEKNCTSRELLHLVDETGHSRIPVYDDEIDRVVGVVNAKQLFRFLEQSSTPEDLDRIVLSQFIEPTYFVPETMAAWKVLEEMRRRRLHMAIVVDEHGGTAGVVTLEDILETVVGEIYDEDDEAEIELGDDVILNDDGSYDILGNANVDDLVAALALRDSEGNKPSDIMDVTTAAGFLCFHAGEIPAVDDHVIVHDHDFVVLEADERRVLRMKAVPLSSDGVLEPPGLNATVLSRTEEPVAAAR</sequence>
<dbReference type="InterPro" id="IPR046342">
    <property type="entry name" value="CBS_dom_sf"/>
</dbReference>
<evidence type="ECO:0000256" key="3">
    <source>
        <dbReference type="ARBA" id="ARBA00022737"/>
    </source>
</evidence>
<dbReference type="InterPro" id="IPR000644">
    <property type="entry name" value="CBS_dom"/>
</dbReference>
<evidence type="ECO:0008006" key="16">
    <source>
        <dbReference type="Google" id="ProtNLM"/>
    </source>
</evidence>
<keyword evidence="4 8" id="KW-1133">Transmembrane helix</keyword>
<evidence type="ECO:0000259" key="12">
    <source>
        <dbReference type="PROSITE" id="PS51846"/>
    </source>
</evidence>
<protein>
    <recommendedName>
        <fullName evidence="16">CNNM transmembrane domain-containing protein</fullName>
    </recommendedName>
</protein>
<dbReference type="Pfam" id="PF00571">
    <property type="entry name" value="CBS"/>
    <property type="match status" value="2"/>
</dbReference>
<dbReference type="InterPro" id="IPR044751">
    <property type="entry name" value="Ion_transp-like_CBS"/>
</dbReference>
<dbReference type="SMART" id="SM00116">
    <property type="entry name" value="CBS"/>
    <property type="match status" value="2"/>
</dbReference>
<feature type="transmembrane region" description="Helical" evidence="9">
    <location>
        <begin position="109"/>
        <end position="128"/>
    </location>
</feature>
<evidence type="ECO:0000256" key="10">
    <source>
        <dbReference type="SAM" id="SignalP"/>
    </source>
</evidence>
<dbReference type="Proteomes" id="UP000789595">
    <property type="component" value="Unassembled WGS sequence"/>
</dbReference>
<evidence type="ECO:0000256" key="8">
    <source>
        <dbReference type="PROSITE-ProRule" id="PRU01193"/>
    </source>
</evidence>
<reference evidence="14" key="2">
    <citation type="submission" date="2021-11" db="EMBL/GenBank/DDBJ databases">
        <authorList>
            <consortium name="Genoscope - CEA"/>
            <person name="William W."/>
        </authorList>
    </citation>
    <scope>NUCLEOTIDE SEQUENCE</scope>
</reference>
<evidence type="ECO:0000313" key="14">
    <source>
        <dbReference type="EMBL" id="CAH0378722.1"/>
    </source>
</evidence>
<comment type="subcellular location">
    <subcellularLocation>
        <location evidence="1">Membrane</location>
        <topology evidence="1">Multi-pass membrane protein</topology>
    </subcellularLocation>
</comment>
<dbReference type="InterPro" id="IPR016169">
    <property type="entry name" value="FAD-bd_PCMH_sub2"/>
</dbReference>